<dbReference type="GO" id="GO:0030170">
    <property type="term" value="F:pyridoxal phosphate binding"/>
    <property type="evidence" value="ECO:0007669"/>
    <property type="project" value="InterPro"/>
</dbReference>
<comment type="similarity">
    <text evidence="2">Belongs to the trans-sulfuration enzymes family.</text>
</comment>
<feature type="compositionally biased region" description="Low complexity" evidence="4">
    <location>
        <begin position="511"/>
        <end position="524"/>
    </location>
</feature>
<evidence type="ECO:0000256" key="3">
    <source>
        <dbReference type="ARBA" id="ARBA00022898"/>
    </source>
</evidence>
<dbReference type="InterPro" id="IPR015422">
    <property type="entry name" value="PyrdxlP-dep_Trfase_small"/>
</dbReference>
<reference evidence="5 6" key="1">
    <citation type="journal article" date="2017" name="Mol. Biol. Evol.">
        <title>The 4-celled Tetrabaena socialis nuclear genome reveals the essential components for genetic control of cell number at the origin of multicellularity in the volvocine lineage.</title>
        <authorList>
            <person name="Featherston J."/>
            <person name="Arakaki Y."/>
            <person name="Hanschen E.R."/>
            <person name="Ferris P.J."/>
            <person name="Michod R.E."/>
            <person name="Olson B.J.S.C."/>
            <person name="Nozaki H."/>
            <person name="Durand P.M."/>
        </authorList>
    </citation>
    <scope>NUCLEOTIDE SEQUENCE [LARGE SCALE GENOMIC DNA]</scope>
    <source>
        <strain evidence="5 6">NIES-571</strain>
    </source>
</reference>
<dbReference type="FunFam" id="3.40.640.10:FF:000046">
    <property type="entry name" value="Cystathionine gamma-lyase"/>
    <property type="match status" value="1"/>
</dbReference>
<evidence type="ECO:0000256" key="2">
    <source>
        <dbReference type="ARBA" id="ARBA00009077"/>
    </source>
</evidence>
<protein>
    <submittedName>
        <fullName evidence="5">Methionine gamma-lyase</fullName>
    </submittedName>
</protein>
<dbReference type="SUPFAM" id="SSF53383">
    <property type="entry name" value="PLP-dependent transferases"/>
    <property type="match status" value="1"/>
</dbReference>
<dbReference type="EMBL" id="PGGS01000008">
    <property type="protein sequence ID" value="PNH12499.1"/>
    <property type="molecule type" value="Genomic_DNA"/>
</dbReference>
<dbReference type="GO" id="GO:0005737">
    <property type="term" value="C:cytoplasm"/>
    <property type="evidence" value="ECO:0007669"/>
    <property type="project" value="TreeGrafter"/>
</dbReference>
<name>A0A2J8AJ01_9CHLO</name>
<dbReference type="Proteomes" id="UP000236333">
    <property type="component" value="Unassembled WGS sequence"/>
</dbReference>
<evidence type="ECO:0000313" key="6">
    <source>
        <dbReference type="Proteomes" id="UP000236333"/>
    </source>
</evidence>
<keyword evidence="6" id="KW-1185">Reference proteome</keyword>
<comment type="caution">
    <text evidence="5">The sequence shown here is derived from an EMBL/GenBank/DDBJ whole genome shotgun (WGS) entry which is preliminary data.</text>
</comment>
<accession>A0A2J8AJ01</accession>
<dbReference type="GO" id="GO:0016846">
    <property type="term" value="F:carbon-sulfur lyase activity"/>
    <property type="evidence" value="ECO:0007669"/>
    <property type="project" value="TreeGrafter"/>
</dbReference>
<dbReference type="PANTHER" id="PTHR11808">
    <property type="entry name" value="TRANS-SULFURATION ENZYME FAMILY MEMBER"/>
    <property type="match status" value="1"/>
</dbReference>
<organism evidence="5 6">
    <name type="scientific">Tetrabaena socialis</name>
    <dbReference type="NCBI Taxonomy" id="47790"/>
    <lineage>
        <taxon>Eukaryota</taxon>
        <taxon>Viridiplantae</taxon>
        <taxon>Chlorophyta</taxon>
        <taxon>core chlorophytes</taxon>
        <taxon>Chlorophyceae</taxon>
        <taxon>CS clade</taxon>
        <taxon>Chlamydomonadales</taxon>
        <taxon>Tetrabaenaceae</taxon>
        <taxon>Tetrabaena</taxon>
    </lineage>
</organism>
<evidence type="ECO:0000313" key="5">
    <source>
        <dbReference type="EMBL" id="PNH12499.1"/>
    </source>
</evidence>
<comment type="cofactor">
    <cofactor evidence="1">
        <name>pyridoxal 5'-phosphate</name>
        <dbReference type="ChEBI" id="CHEBI:597326"/>
    </cofactor>
</comment>
<dbReference type="InterPro" id="IPR015424">
    <property type="entry name" value="PyrdxlP-dep_Trfase"/>
</dbReference>
<proteinExistence type="inferred from homology"/>
<dbReference type="FunFam" id="3.90.1150.10:FF:000087">
    <property type="entry name" value="Putative methionine gamma-lyase"/>
    <property type="match status" value="1"/>
</dbReference>
<dbReference type="Pfam" id="PF01053">
    <property type="entry name" value="Cys_Met_Meta_PP"/>
    <property type="match status" value="1"/>
</dbReference>
<dbReference type="InterPro" id="IPR015421">
    <property type="entry name" value="PyrdxlP-dep_Trfase_major"/>
</dbReference>
<dbReference type="Gene3D" id="3.40.640.10">
    <property type="entry name" value="Type I PLP-dependent aspartate aminotransferase-like (Major domain)"/>
    <property type="match status" value="1"/>
</dbReference>
<dbReference type="OrthoDB" id="3512640at2759"/>
<feature type="compositionally biased region" description="Pro residues" evidence="4">
    <location>
        <begin position="501"/>
        <end position="510"/>
    </location>
</feature>
<feature type="region of interest" description="Disordered" evidence="4">
    <location>
        <begin position="492"/>
        <end position="566"/>
    </location>
</feature>
<gene>
    <name evidence="5" type="ORF">TSOC_000585</name>
</gene>
<evidence type="ECO:0000256" key="4">
    <source>
        <dbReference type="SAM" id="MobiDB-lite"/>
    </source>
</evidence>
<dbReference type="GO" id="GO:0019346">
    <property type="term" value="P:transsulfuration"/>
    <property type="evidence" value="ECO:0007669"/>
    <property type="project" value="InterPro"/>
</dbReference>
<evidence type="ECO:0000256" key="1">
    <source>
        <dbReference type="ARBA" id="ARBA00001933"/>
    </source>
</evidence>
<dbReference type="AlphaFoldDB" id="A0A2J8AJ01"/>
<feature type="compositionally biased region" description="Gly residues" evidence="4">
    <location>
        <begin position="542"/>
        <end position="552"/>
    </location>
</feature>
<keyword evidence="5" id="KW-0456">Lyase</keyword>
<dbReference type="Gene3D" id="3.90.1150.10">
    <property type="entry name" value="Aspartate Aminotransferase, domain 1"/>
    <property type="match status" value="1"/>
</dbReference>
<sequence>MDLDPQDRLTAGRREFGEFGGVNASVEISTTFTVLDADTLSAIFTGDVGPEKGGCYVYGRAFNPTVRHLGRLLASMEGCEAAYPCSSGMAAISSALLAICNSGDHIVASNTCYGGTHALLKSFLPKKSAITCTFVDITDLAAVRVALDQHPGRTKVLYTESVSNPTLRVADLQALADLAHGAGAQLLVDNTFTPLIITPRRFGADVVIHSLTKFVSGASDIIAGVVCGTAAFVNSLMVRRRCISVLLLAGARPTMDPRVASELALRLPHLALRVQEHGRRAAAFAARLEALGAPVTYPGLPSHPQAALLAAQSNPGYGCGGLLGLDLGTPARANAFMERLQNRHGFGFMAVSLGYFDTLMSLSAASTSSELSDGDMAASGIGRGYVRISVGITGSLEERWRQLEEAYSFVAQLNPAAAVPYRAVKVRRRPCGGVEHLMSWPSLGSFGGTEEDASAAVAGAEAGGDDGDSALAAAAALPKVPSTSSIAAAAVGAEDGSAAPGRPPTGPGAPEPSVEAPPAASAGVMYGRSDSSRAPTEAKNGSDGGAATGGVRHGSVTPQLPALQEAPPPLSQLALEAGGARRLQDKAPQEAYCRGGPTCCPSLQGAVPASPGGERPTKIRRTASSEVHYVLQGAKA</sequence>
<dbReference type="PANTHER" id="PTHR11808:SF80">
    <property type="entry name" value="CYSTATHIONINE GAMMA-LYASE"/>
    <property type="match status" value="1"/>
</dbReference>
<keyword evidence="3" id="KW-0663">Pyridoxal phosphate</keyword>
<dbReference type="InterPro" id="IPR000277">
    <property type="entry name" value="Cys/Met-Metab_PyrdxlP-dep_enz"/>
</dbReference>